<evidence type="ECO:0000313" key="1">
    <source>
        <dbReference type="EMBL" id="ATC84319.1"/>
    </source>
</evidence>
<protein>
    <submittedName>
        <fullName evidence="1">Uncharacterized protein</fullName>
    </submittedName>
</protein>
<name>A0ACA8E234_9GAMM</name>
<proteinExistence type="predicted"/>
<accession>A0ACA8E234</accession>
<keyword evidence="2" id="KW-1185">Reference proteome</keyword>
<reference evidence="1" key="1">
    <citation type="submission" date="2015-03" db="EMBL/GenBank/DDBJ databases">
        <authorList>
            <person name="Xie B.-B."/>
            <person name="Rong J.-C."/>
            <person name="Qin Q.-L."/>
            <person name="Zhang Y.-Z."/>
        </authorList>
    </citation>
    <scope>NUCLEOTIDE SEQUENCE</scope>
    <source>
        <strain evidence="1">DSM 14585</strain>
    </source>
</reference>
<gene>
    <name evidence="1" type="ORF">PAGA_b0395</name>
</gene>
<sequence length="44" mass="5095">MAGLFNECTYFITDIVIKAALIDVNTKRAILWRVIYLVLYQSSK</sequence>
<evidence type="ECO:0000313" key="2">
    <source>
        <dbReference type="Proteomes" id="UP000217277"/>
    </source>
</evidence>
<dbReference type="Proteomes" id="UP000217277">
    <property type="component" value="Chromosome II"/>
</dbReference>
<organism evidence="1 2">
    <name type="scientific">Pseudoalteromonas agarivorans DSM 14585</name>
    <dbReference type="NCBI Taxonomy" id="1312369"/>
    <lineage>
        <taxon>Bacteria</taxon>
        <taxon>Pseudomonadati</taxon>
        <taxon>Pseudomonadota</taxon>
        <taxon>Gammaproteobacteria</taxon>
        <taxon>Alteromonadales</taxon>
        <taxon>Pseudoalteromonadaceae</taxon>
        <taxon>Pseudoalteromonas</taxon>
    </lineage>
</organism>
<dbReference type="EMBL" id="CP011012">
    <property type="protein sequence ID" value="ATC84319.1"/>
    <property type="molecule type" value="Genomic_DNA"/>
</dbReference>